<dbReference type="OrthoDB" id="2012278at2759"/>
<keyword evidence="2" id="KW-0812">Transmembrane</keyword>
<dbReference type="SMART" id="SM01158">
    <property type="entry name" value="DUF1741"/>
    <property type="match status" value="1"/>
</dbReference>
<comment type="subcellular location">
    <subcellularLocation>
        <location evidence="1">Membrane</location>
    </subcellularLocation>
</comment>
<name>A0A1M2VKN7_TRAPU</name>
<sequence>MERRDSVQFMPKFEAIYSRLLQGNTPEQIAPNVPAERFWLDLLALPVDRDLLSAKLHEVRKDDCLGKLKPVLNGLVDACIGALRSEDADATVKMHNAAITLAVVSRGLLSKNLTGWEVMEVFAGGVSDSDRIFKGLTCAIEGVLGNTSAPASLRHEVLQMTVTFVCGISQLSPGAYFLQHDLFPCIAATITAPDTGQFTFEAALLIALLANFHKSDAAKMNPYLARIRDSTDEALMRKICWAANFAVGAVVKAYQSIQDDSPPTLTASFGSMLSALRPDRVLASKPVDLPREVFKNQPIEACVILLPLFEFLHGSATFRKVFADTLIPQDGQASTPAKGLPLTLLSMCSYLLSHASSSSSPRTIAYANLALNILLVISESEGVLGAMRQDTQEDIRLCRQRPPYLPPFDPPRPPLCALLDCCILWLRHNLQKKLEVQCYLTCIGTCYRVLWYLQKEHVRLDYHWQELWRALVLLLDFLATKLESLTTTGGVEQLVQETLLLVDFAVCRSEQLLPSPAAVNELVYEVVRSAEVFRKQQALLEKLANPHSNTSQKRVSGSKPRAKQALGNIIALAEQYEAKLREAGVRSANQGLRAVAKEIEKSDGLSYGVDLHGTDDPP</sequence>
<dbReference type="PANTHER" id="PTHR13608:SF3">
    <property type="entry name" value="ARMADILLO-LIKE HELICAL DOMAIN-CONTAINING PROTEIN 3"/>
    <property type="match status" value="1"/>
</dbReference>
<gene>
    <name evidence="6" type="ORF">TRAPUB_936</name>
</gene>
<dbReference type="OMA" id="YEATHLN"/>
<organism evidence="6 7">
    <name type="scientific">Trametes pubescens</name>
    <name type="common">White-rot fungus</name>
    <dbReference type="NCBI Taxonomy" id="154538"/>
    <lineage>
        <taxon>Eukaryota</taxon>
        <taxon>Fungi</taxon>
        <taxon>Dikarya</taxon>
        <taxon>Basidiomycota</taxon>
        <taxon>Agaricomycotina</taxon>
        <taxon>Agaricomycetes</taxon>
        <taxon>Polyporales</taxon>
        <taxon>Polyporaceae</taxon>
        <taxon>Trametes</taxon>
    </lineage>
</organism>
<keyword evidence="4" id="KW-0472">Membrane</keyword>
<evidence type="ECO:0000256" key="2">
    <source>
        <dbReference type="ARBA" id="ARBA00022692"/>
    </source>
</evidence>
<dbReference type="InterPro" id="IPR039868">
    <property type="entry name" value="ARMD3-like"/>
</dbReference>
<dbReference type="PANTHER" id="PTHR13608">
    <property type="entry name" value="ARMADILLO-LIKE HELICAL DOMAIN-CONTAINING PROTEIN 3"/>
    <property type="match status" value="1"/>
</dbReference>
<dbReference type="Proteomes" id="UP000184267">
    <property type="component" value="Unassembled WGS sequence"/>
</dbReference>
<reference evidence="6 7" key="1">
    <citation type="submission" date="2016-10" db="EMBL/GenBank/DDBJ databases">
        <title>Genome sequence of the basidiomycete white-rot fungus Trametes pubescens.</title>
        <authorList>
            <person name="Makela M.R."/>
            <person name="Granchi Z."/>
            <person name="Peng M."/>
            <person name="De Vries R.P."/>
            <person name="Grigoriev I."/>
            <person name="Riley R."/>
            <person name="Hilden K."/>
        </authorList>
    </citation>
    <scope>NUCLEOTIDE SEQUENCE [LARGE SCALE GENOMIC DNA]</scope>
    <source>
        <strain evidence="6 7">FBCC735</strain>
    </source>
</reference>
<keyword evidence="3" id="KW-1133">Transmembrane helix</keyword>
<dbReference type="STRING" id="154538.A0A1M2VKN7"/>
<dbReference type="GO" id="GO:0016020">
    <property type="term" value="C:membrane"/>
    <property type="evidence" value="ECO:0007669"/>
    <property type="project" value="UniProtKB-SubCell"/>
</dbReference>
<evidence type="ECO:0000256" key="3">
    <source>
        <dbReference type="ARBA" id="ARBA00022989"/>
    </source>
</evidence>
<evidence type="ECO:0000313" key="7">
    <source>
        <dbReference type="Proteomes" id="UP000184267"/>
    </source>
</evidence>
<dbReference type="InterPro" id="IPR013636">
    <property type="entry name" value="ARMH3_C"/>
</dbReference>
<evidence type="ECO:0000256" key="1">
    <source>
        <dbReference type="ARBA" id="ARBA00004370"/>
    </source>
</evidence>
<dbReference type="Pfam" id="PF08427">
    <property type="entry name" value="ARMH3_C"/>
    <property type="match status" value="1"/>
</dbReference>
<evidence type="ECO:0000259" key="5">
    <source>
        <dbReference type="SMART" id="SM01158"/>
    </source>
</evidence>
<evidence type="ECO:0000313" key="6">
    <source>
        <dbReference type="EMBL" id="OJT08174.1"/>
    </source>
</evidence>
<keyword evidence="7" id="KW-1185">Reference proteome</keyword>
<dbReference type="GO" id="GO:0005829">
    <property type="term" value="C:cytosol"/>
    <property type="evidence" value="ECO:0007669"/>
    <property type="project" value="TreeGrafter"/>
</dbReference>
<evidence type="ECO:0000256" key="4">
    <source>
        <dbReference type="ARBA" id="ARBA00023136"/>
    </source>
</evidence>
<dbReference type="AlphaFoldDB" id="A0A1M2VKN7"/>
<comment type="caution">
    <text evidence="6">The sequence shown here is derived from an EMBL/GenBank/DDBJ whole genome shotgun (WGS) entry which is preliminary data.</text>
</comment>
<protein>
    <submittedName>
        <fullName evidence="6">UPF0668 protein C10orf76-like protein</fullName>
    </submittedName>
</protein>
<proteinExistence type="predicted"/>
<accession>A0A1M2VKN7</accession>
<feature type="domain" description="Armadillo-like helical" evidence="5">
    <location>
        <begin position="407"/>
        <end position="609"/>
    </location>
</feature>
<dbReference type="EMBL" id="MNAD01001078">
    <property type="protein sequence ID" value="OJT08174.1"/>
    <property type="molecule type" value="Genomic_DNA"/>
</dbReference>